<dbReference type="PANTHER" id="PTHR45033:SF2">
    <property type="entry name" value="ZINC-TYPE ALCOHOL DEHYDROGENASE-LIKE PROTEIN C1773.06C"/>
    <property type="match status" value="1"/>
</dbReference>
<sequence>MTGSGANSEVVGSSRAAAAGSVAGRVRDGAAVDPRAFFASGATLRAVAVGSRQQFLAMNRVIEEHRLRPEIDRVFRFEEAPAAFRQYASGAVFGKVVITCGG</sequence>
<name>A0AAU8K3N6_9ACTN</name>
<dbReference type="Gene3D" id="3.40.50.720">
    <property type="entry name" value="NAD(P)-binding Rossmann-like Domain"/>
    <property type="match status" value="1"/>
</dbReference>
<dbReference type="KEGG" id="kcm:ABWK59_32495"/>
<protein>
    <submittedName>
        <fullName evidence="2">Zinc-binding dehydrogenase</fullName>
    </submittedName>
</protein>
<accession>A0AAU8K3N6</accession>
<dbReference type="AlphaFoldDB" id="A0AAU8K3N6"/>
<dbReference type="EMBL" id="CP159872">
    <property type="protein sequence ID" value="XCM83313.1"/>
    <property type="molecule type" value="Genomic_DNA"/>
</dbReference>
<dbReference type="Gene3D" id="3.90.180.10">
    <property type="entry name" value="Medium-chain alcohol dehydrogenases, catalytic domain"/>
    <property type="match status" value="1"/>
</dbReference>
<proteinExistence type="predicted"/>
<dbReference type="RefSeq" id="WP_354644248.1">
    <property type="nucleotide sequence ID" value="NZ_CP159872.1"/>
</dbReference>
<gene>
    <name evidence="2" type="ORF">ABWK59_32495</name>
</gene>
<dbReference type="InterPro" id="IPR052711">
    <property type="entry name" value="Zinc_ADH-like"/>
</dbReference>
<evidence type="ECO:0000313" key="2">
    <source>
        <dbReference type="EMBL" id="XCM83313.1"/>
    </source>
</evidence>
<evidence type="ECO:0000256" key="1">
    <source>
        <dbReference type="SAM" id="MobiDB-lite"/>
    </source>
</evidence>
<feature type="region of interest" description="Disordered" evidence="1">
    <location>
        <begin position="1"/>
        <end position="25"/>
    </location>
</feature>
<dbReference type="Pfam" id="PF13602">
    <property type="entry name" value="ADH_zinc_N_2"/>
    <property type="match status" value="1"/>
</dbReference>
<feature type="compositionally biased region" description="Low complexity" evidence="1">
    <location>
        <begin position="10"/>
        <end position="24"/>
    </location>
</feature>
<dbReference type="PANTHER" id="PTHR45033">
    <property type="match status" value="1"/>
</dbReference>
<reference evidence="2" key="1">
    <citation type="submission" date="2024-06" db="EMBL/GenBank/DDBJ databases">
        <title>The genome sequences of Kitasatospora sp. strain HUAS MG31.</title>
        <authorList>
            <person name="Mo P."/>
        </authorList>
    </citation>
    <scope>NUCLEOTIDE SEQUENCE</scope>
    <source>
        <strain evidence="2">HUAS MG31</strain>
    </source>
</reference>
<organism evidence="2">
    <name type="scientific">Kitasatospora camelliae</name>
    <dbReference type="NCBI Taxonomy" id="3156397"/>
    <lineage>
        <taxon>Bacteria</taxon>
        <taxon>Bacillati</taxon>
        <taxon>Actinomycetota</taxon>
        <taxon>Actinomycetes</taxon>
        <taxon>Kitasatosporales</taxon>
        <taxon>Streptomycetaceae</taxon>
        <taxon>Kitasatospora</taxon>
    </lineage>
</organism>